<keyword evidence="3 5" id="KW-0863">Zinc-finger</keyword>
<dbReference type="OrthoDB" id="24548at2759"/>
<protein>
    <submittedName>
        <fullName evidence="8">Transcriptional activator GLI3-like</fullName>
    </submittedName>
</protein>
<dbReference type="FunFam" id="3.30.160.60:FF:000100">
    <property type="entry name" value="Zinc finger 45-like"/>
    <property type="match status" value="1"/>
</dbReference>
<accession>A0A2P6N5V6</accession>
<feature type="domain" description="C2H2-type" evidence="7">
    <location>
        <begin position="105"/>
        <end position="134"/>
    </location>
</feature>
<reference evidence="8 9" key="1">
    <citation type="journal article" date="2018" name="Genome Biol. Evol.">
        <title>Multiple Roots of Fruiting Body Formation in Amoebozoa.</title>
        <authorList>
            <person name="Hillmann F."/>
            <person name="Forbes G."/>
            <person name="Novohradska S."/>
            <person name="Ferling I."/>
            <person name="Riege K."/>
            <person name="Groth M."/>
            <person name="Westermann M."/>
            <person name="Marz M."/>
            <person name="Spaller T."/>
            <person name="Winckler T."/>
            <person name="Schaap P."/>
            <person name="Glockner G."/>
        </authorList>
    </citation>
    <scope>NUCLEOTIDE SEQUENCE [LARGE SCALE GENOMIC DNA]</scope>
    <source>
        <strain evidence="8 9">Jena</strain>
    </source>
</reference>
<dbReference type="InterPro" id="IPR036236">
    <property type="entry name" value="Znf_C2H2_sf"/>
</dbReference>
<dbReference type="GO" id="GO:0045944">
    <property type="term" value="P:positive regulation of transcription by RNA polymerase II"/>
    <property type="evidence" value="ECO:0007669"/>
    <property type="project" value="UniProtKB-ARBA"/>
</dbReference>
<evidence type="ECO:0000256" key="5">
    <source>
        <dbReference type="PROSITE-ProRule" id="PRU00042"/>
    </source>
</evidence>
<dbReference type="PANTHER" id="PTHR19818">
    <property type="entry name" value="ZINC FINGER PROTEIN ZIC AND GLI"/>
    <property type="match status" value="1"/>
</dbReference>
<evidence type="ECO:0000256" key="6">
    <source>
        <dbReference type="SAM" id="MobiDB-lite"/>
    </source>
</evidence>
<dbReference type="Pfam" id="PF00096">
    <property type="entry name" value="zf-C2H2"/>
    <property type="match status" value="2"/>
</dbReference>
<dbReference type="FunFam" id="3.30.160.60:FF:000125">
    <property type="entry name" value="Putative zinc finger protein 143"/>
    <property type="match status" value="2"/>
</dbReference>
<dbReference type="AlphaFoldDB" id="A0A2P6N5V6"/>
<name>A0A2P6N5V6_9EUKA</name>
<keyword evidence="2" id="KW-0677">Repeat</keyword>
<dbReference type="PANTHER" id="PTHR19818:SF139">
    <property type="entry name" value="PAIR-RULE PROTEIN ODD-PAIRED"/>
    <property type="match status" value="1"/>
</dbReference>
<evidence type="ECO:0000313" key="8">
    <source>
        <dbReference type="EMBL" id="PRP79323.1"/>
    </source>
</evidence>
<keyword evidence="9" id="KW-1185">Reference proteome</keyword>
<organism evidence="8 9">
    <name type="scientific">Planoprotostelium fungivorum</name>
    <dbReference type="NCBI Taxonomy" id="1890364"/>
    <lineage>
        <taxon>Eukaryota</taxon>
        <taxon>Amoebozoa</taxon>
        <taxon>Evosea</taxon>
        <taxon>Variosea</taxon>
        <taxon>Cavosteliida</taxon>
        <taxon>Cavosteliaceae</taxon>
        <taxon>Planoprotostelium</taxon>
    </lineage>
</organism>
<feature type="domain" description="C2H2-type" evidence="7">
    <location>
        <begin position="134"/>
        <end position="163"/>
    </location>
</feature>
<feature type="domain" description="C2H2-type" evidence="7">
    <location>
        <begin position="164"/>
        <end position="193"/>
    </location>
</feature>
<gene>
    <name evidence="8" type="ORF">PROFUN_13017</name>
</gene>
<dbReference type="STRING" id="1890364.A0A2P6N5V6"/>
<comment type="caution">
    <text evidence="8">The sequence shown here is derived from an EMBL/GenBank/DDBJ whole genome shotgun (WGS) entry which is preliminary data.</text>
</comment>
<dbReference type="InterPro" id="IPR013087">
    <property type="entry name" value="Znf_C2H2_type"/>
</dbReference>
<dbReference type="GO" id="GO:0005634">
    <property type="term" value="C:nucleus"/>
    <property type="evidence" value="ECO:0007669"/>
    <property type="project" value="UniProtKB-ARBA"/>
</dbReference>
<evidence type="ECO:0000256" key="4">
    <source>
        <dbReference type="ARBA" id="ARBA00022833"/>
    </source>
</evidence>
<evidence type="ECO:0000313" key="9">
    <source>
        <dbReference type="Proteomes" id="UP000241769"/>
    </source>
</evidence>
<evidence type="ECO:0000256" key="3">
    <source>
        <dbReference type="ARBA" id="ARBA00022771"/>
    </source>
</evidence>
<dbReference type="Gene3D" id="3.30.160.60">
    <property type="entry name" value="Classic Zinc Finger"/>
    <property type="match status" value="3"/>
</dbReference>
<evidence type="ECO:0000256" key="1">
    <source>
        <dbReference type="ARBA" id="ARBA00022723"/>
    </source>
</evidence>
<dbReference type="InterPro" id="IPR050329">
    <property type="entry name" value="GLI_C2H2-zinc-finger"/>
</dbReference>
<dbReference type="PROSITE" id="PS00028">
    <property type="entry name" value="ZINC_FINGER_C2H2_1"/>
    <property type="match status" value="4"/>
</dbReference>
<dbReference type="SUPFAM" id="SSF57667">
    <property type="entry name" value="beta-beta-alpha zinc fingers"/>
    <property type="match status" value="4"/>
</dbReference>
<dbReference type="GO" id="GO:0000981">
    <property type="term" value="F:DNA-binding transcription factor activity, RNA polymerase II-specific"/>
    <property type="evidence" value="ECO:0007669"/>
    <property type="project" value="TreeGrafter"/>
</dbReference>
<dbReference type="Proteomes" id="UP000241769">
    <property type="component" value="Unassembled WGS sequence"/>
</dbReference>
<proteinExistence type="predicted"/>
<dbReference type="GO" id="GO:0008270">
    <property type="term" value="F:zinc ion binding"/>
    <property type="evidence" value="ECO:0007669"/>
    <property type="project" value="UniProtKB-KW"/>
</dbReference>
<dbReference type="GO" id="GO:0000978">
    <property type="term" value="F:RNA polymerase II cis-regulatory region sequence-specific DNA binding"/>
    <property type="evidence" value="ECO:0007669"/>
    <property type="project" value="TreeGrafter"/>
</dbReference>
<sequence length="295" mass="33303">MNWIRSSYKLSGGFNCRDFGRVSEADTAEFSKATTRDRTTSSSLMIVMGCLGNRRSSRQSAGDYVALKLSSTVNTQRSNTHSHIEMDTLINAACELKRNSSDKQYRCEEEDCGRMFRSKRGYLDHTRSHKGRPHVCDVHGCGKAFLRPAHLEMHSRIHTGEKPFVCEYKGCGKRWNQKSALKQHLRSHTGEKPFSCSYCSKRFSTTSSCKRHFLTHERSSVEITPFRLSSPNSSEVDLPQASPTSSPPHPGFSSIMLPFHLLEDNSSNIDATTSTNASPRMEEPRRKLSLDFLLN</sequence>
<dbReference type="InParanoid" id="A0A2P6N5V6"/>
<dbReference type="EMBL" id="MDYQ01000188">
    <property type="protein sequence ID" value="PRP79323.1"/>
    <property type="molecule type" value="Genomic_DNA"/>
</dbReference>
<evidence type="ECO:0000256" key="2">
    <source>
        <dbReference type="ARBA" id="ARBA00022737"/>
    </source>
</evidence>
<keyword evidence="1" id="KW-0479">Metal-binding</keyword>
<dbReference type="PROSITE" id="PS50157">
    <property type="entry name" value="ZINC_FINGER_C2H2_2"/>
    <property type="match status" value="4"/>
</dbReference>
<keyword evidence="4" id="KW-0862">Zinc</keyword>
<evidence type="ECO:0000259" key="7">
    <source>
        <dbReference type="PROSITE" id="PS50157"/>
    </source>
</evidence>
<feature type="region of interest" description="Disordered" evidence="6">
    <location>
        <begin position="225"/>
        <end position="250"/>
    </location>
</feature>
<feature type="domain" description="C2H2-type" evidence="7">
    <location>
        <begin position="194"/>
        <end position="221"/>
    </location>
</feature>
<dbReference type="SMART" id="SM00355">
    <property type="entry name" value="ZnF_C2H2"/>
    <property type="match status" value="4"/>
</dbReference>